<dbReference type="GO" id="GO:0003723">
    <property type="term" value="F:RNA binding"/>
    <property type="evidence" value="ECO:0007669"/>
    <property type="project" value="UniProtKB-KW"/>
</dbReference>
<name>A0AAD1YZK2_9LAMI</name>
<sequence>MVSLHDSITEEVRVEQEEGLENPKNQSLSELKKPFLLNDQLDLCLPGLEDFSLSFADSFLDFDSVMADFGETPVHFGSKDTEFGVVEKSLEVDKDEFVGKTLVKEELNGDGFCGEVRLLESLGQEEGEIGIVKKGADGFCETNKVEEELKGDAFCGKLADYRCLIEEEMGKVTLDRSNGSTSLGVNVNDVTTEGQGGGDMTDKCEFPNDNYAEYSEDVSLHEDELKSGNIVIDNGKEMGIGDSNNGEDDSDSDLESENKNSLSSSSSSSSSSEEEDEDEDDDDEEEEEEESGDEKKADNEVGFAGGKLDIEEGEIMLSDADEMVAWTEDGDDDDGERGMAGPIRSKNELKVLPPVPSVNVILEPHHQILPVGMVLSILGAQVIVEGVENHNPLNEGSILWITESRSALGIVDEVFGPVKNPYYIVRYNSETEVPANIQQGTLISFVPEFVNHVLHDKSLYQKGYDASGENDEEKSDELEFSDDEKEVEYRRMLKMKKRGTDDPKLGTKKKDKKQFKNRSGNWNCDQVAMGKASAGDNNLLVDQNQHLVRPPVGPSMDQGSGMVSGHAMVPPFAPRAQTPGFCPPNGNWTNGFPCQQAPSMGLPPGLPGNGIPWLPQTHPQQLYQMPLPTGVSLQHQSNTIPGLPFNFVLPGGQVNFGGGHTFAPAPWMGQNVFNQSPFGMGLQGQQTSLPVNVEGQVTQLNGYDPNLPTSPVTSGRPHDRGIGSGGRNMHQNRGGRFGRGRGRQRGR</sequence>
<keyword evidence="6" id="KW-0597">Phosphoprotein</keyword>
<evidence type="ECO:0000256" key="4">
    <source>
        <dbReference type="ARBA" id="ARBA00022517"/>
    </source>
</evidence>
<feature type="compositionally biased region" description="Acidic residues" evidence="9">
    <location>
        <begin position="245"/>
        <end position="255"/>
    </location>
</feature>
<dbReference type="FunFam" id="2.40.10.230:FF:000002">
    <property type="entry name" value="H/ACA ribonucleoprotein complex non-core subunit NAF1"/>
    <property type="match status" value="1"/>
</dbReference>
<dbReference type="PANTHER" id="PTHR31633:SF1">
    <property type="entry name" value="H_ACA RIBONUCLEOPROTEIN COMPLEX NON-CORE SUBUNIT NAF1"/>
    <property type="match status" value="1"/>
</dbReference>
<feature type="compositionally biased region" description="Basic residues" evidence="9">
    <location>
        <begin position="736"/>
        <end position="747"/>
    </location>
</feature>
<dbReference type="GO" id="GO:0006364">
    <property type="term" value="P:rRNA processing"/>
    <property type="evidence" value="ECO:0007669"/>
    <property type="project" value="UniProtKB-KW"/>
</dbReference>
<feature type="compositionally biased region" description="Basic residues" evidence="9">
    <location>
        <begin position="506"/>
        <end position="516"/>
    </location>
</feature>
<feature type="compositionally biased region" description="Low complexity" evidence="9">
    <location>
        <begin position="259"/>
        <end position="271"/>
    </location>
</feature>
<keyword evidence="5" id="KW-0698">rRNA processing</keyword>
<evidence type="ECO:0000256" key="6">
    <source>
        <dbReference type="ARBA" id="ARBA00022553"/>
    </source>
</evidence>
<evidence type="ECO:0000256" key="5">
    <source>
        <dbReference type="ARBA" id="ARBA00022552"/>
    </source>
</evidence>
<evidence type="ECO:0000256" key="9">
    <source>
        <dbReference type="SAM" id="MobiDB-lite"/>
    </source>
</evidence>
<keyword evidence="8" id="KW-0539">Nucleus</keyword>
<gene>
    <name evidence="10" type="ORF">FPE_LOCUS7364</name>
</gene>
<dbReference type="GO" id="GO:0005732">
    <property type="term" value="C:sno(s)RNA-containing ribonucleoprotein complex"/>
    <property type="evidence" value="ECO:0007669"/>
    <property type="project" value="InterPro"/>
</dbReference>
<dbReference type="InterPro" id="IPR038664">
    <property type="entry name" value="Gar1/Naf1_Cbf5-bd_sf"/>
</dbReference>
<accession>A0AAD1YZK2</accession>
<comment type="subcellular location">
    <subcellularLocation>
        <location evidence="1">Nucleus</location>
    </subcellularLocation>
</comment>
<dbReference type="Proteomes" id="UP000834106">
    <property type="component" value="Chromosome 4"/>
</dbReference>
<reference evidence="10" key="1">
    <citation type="submission" date="2023-05" db="EMBL/GenBank/DDBJ databases">
        <authorList>
            <person name="Huff M."/>
        </authorList>
    </citation>
    <scope>NUCLEOTIDE SEQUENCE</scope>
</reference>
<evidence type="ECO:0000256" key="2">
    <source>
        <dbReference type="ARBA" id="ARBA00009801"/>
    </source>
</evidence>
<dbReference type="SUPFAM" id="SSF50447">
    <property type="entry name" value="Translation proteins"/>
    <property type="match status" value="1"/>
</dbReference>
<dbReference type="Gene3D" id="2.40.10.230">
    <property type="entry name" value="Probable tRNA pseudouridine synthase domain"/>
    <property type="match status" value="1"/>
</dbReference>
<dbReference type="EMBL" id="OU503039">
    <property type="protein sequence ID" value="CAI9759934.1"/>
    <property type="molecule type" value="Genomic_DNA"/>
</dbReference>
<feature type="region of interest" description="Disordered" evidence="9">
    <location>
        <begin position="185"/>
        <end position="209"/>
    </location>
</feature>
<dbReference type="InterPro" id="IPR040309">
    <property type="entry name" value="Naf1"/>
</dbReference>
<keyword evidence="7" id="KW-0694">RNA-binding</keyword>
<dbReference type="InterPro" id="IPR009000">
    <property type="entry name" value="Transl_B-barrel_sf"/>
</dbReference>
<feature type="region of interest" description="Disordered" evidence="9">
    <location>
        <begin position="232"/>
        <end position="310"/>
    </location>
</feature>
<feature type="region of interest" description="Disordered" evidence="9">
    <location>
        <begin position="702"/>
        <end position="747"/>
    </location>
</feature>
<feature type="compositionally biased region" description="Acidic residues" evidence="9">
    <location>
        <begin position="468"/>
        <end position="483"/>
    </location>
</feature>
<dbReference type="GO" id="GO:0005634">
    <property type="term" value="C:nucleus"/>
    <property type="evidence" value="ECO:0007669"/>
    <property type="project" value="UniProtKB-SubCell"/>
</dbReference>
<feature type="region of interest" description="Disordered" evidence="9">
    <location>
        <begin position="463"/>
        <end position="483"/>
    </location>
</feature>
<protein>
    <recommendedName>
        <fullName evidence="3">H/ACA ribonucleoprotein complex non-core subunit NAF1</fullName>
    </recommendedName>
</protein>
<comment type="similarity">
    <text evidence="2">Belongs to the NAF1 family.</text>
</comment>
<keyword evidence="4" id="KW-0690">Ribosome biogenesis</keyword>
<feature type="compositionally biased region" description="Acidic residues" evidence="9">
    <location>
        <begin position="272"/>
        <end position="292"/>
    </location>
</feature>
<evidence type="ECO:0000313" key="11">
    <source>
        <dbReference type="Proteomes" id="UP000834106"/>
    </source>
</evidence>
<keyword evidence="11" id="KW-1185">Reference proteome</keyword>
<dbReference type="InterPro" id="IPR007504">
    <property type="entry name" value="H/ACA_rnp_Gar1/Naf1"/>
</dbReference>
<dbReference type="GO" id="GO:0000493">
    <property type="term" value="P:box H/ACA snoRNP assembly"/>
    <property type="evidence" value="ECO:0007669"/>
    <property type="project" value="InterPro"/>
</dbReference>
<evidence type="ECO:0000256" key="1">
    <source>
        <dbReference type="ARBA" id="ARBA00004123"/>
    </source>
</evidence>
<dbReference type="AlphaFoldDB" id="A0AAD1YZK2"/>
<feature type="compositionally biased region" description="Polar residues" evidence="9">
    <location>
        <begin position="702"/>
        <end position="713"/>
    </location>
</feature>
<evidence type="ECO:0000313" key="10">
    <source>
        <dbReference type="EMBL" id="CAI9759934.1"/>
    </source>
</evidence>
<dbReference type="GO" id="GO:0001522">
    <property type="term" value="P:pseudouridine synthesis"/>
    <property type="evidence" value="ECO:0007669"/>
    <property type="project" value="InterPro"/>
</dbReference>
<feature type="region of interest" description="Disordered" evidence="9">
    <location>
        <begin position="497"/>
        <end position="523"/>
    </location>
</feature>
<evidence type="ECO:0000256" key="3">
    <source>
        <dbReference type="ARBA" id="ARBA00021438"/>
    </source>
</evidence>
<organism evidence="10 11">
    <name type="scientific">Fraxinus pennsylvanica</name>
    <dbReference type="NCBI Taxonomy" id="56036"/>
    <lineage>
        <taxon>Eukaryota</taxon>
        <taxon>Viridiplantae</taxon>
        <taxon>Streptophyta</taxon>
        <taxon>Embryophyta</taxon>
        <taxon>Tracheophyta</taxon>
        <taxon>Spermatophyta</taxon>
        <taxon>Magnoliopsida</taxon>
        <taxon>eudicotyledons</taxon>
        <taxon>Gunneridae</taxon>
        <taxon>Pentapetalae</taxon>
        <taxon>asterids</taxon>
        <taxon>lamiids</taxon>
        <taxon>Lamiales</taxon>
        <taxon>Oleaceae</taxon>
        <taxon>Oleeae</taxon>
        <taxon>Fraxinus</taxon>
    </lineage>
</organism>
<dbReference type="PANTHER" id="PTHR31633">
    <property type="entry name" value="H/ACA RIBONUCLEOPROTEIN COMPLEX NON-CORE SUBUNIT NAF1"/>
    <property type="match status" value="1"/>
</dbReference>
<dbReference type="Pfam" id="PF04410">
    <property type="entry name" value="Gar1"/>
    <property type="match status" value="1"/>
</dbReference>
<evidence type="ECO:0000256" key="7">
    <source>
        <dbReference type="ARBA" id="ARBA00022884"/>
    </source>
</evidence>
<proteinExistence type="inferred from homology"/>
<evidence type="ECO:0000256" key="8">
    <source>
        <dbReference type="ARBA" id="ARBA00023242"/>
    </source>
</evidence>